<organism evidence="2 3">
    <name type="scientific">Parafrankia colletiae</name>
    <dbReference type="NCBI Taxonomy" id="573497"/>
    <lineage>
        <taxon>Bacteria</taxon>
        <taxon>Bacillati</taxon>
        <taxon>Actinomycetota</taxon>
        <taxon>Actinomycetes</taxon>
        <taxon>Frankiales</taxon>
        <taxon>Frankiaceae</taxon>
        <taxon>Parafrankia</taxon>
    </lineage>
</organism>
<comment type="caution">
    <text evidence="2">The sequence shown here is derived from an EMBL/GenBank/DDBJ whole genome shotgun (WGS) entry which is preliminary data.</text>
</comment>
<evidence type="ECO:0000313" key="2">
    <source>
        <dbReference type="EMBL" id="OHV27843.1"/>
    </source>
</evidence>
<proteinExistence type="predicted"/>
<keyword evidence="3" id="KW-1185">Reference proteome</keyword>
<dbReference type="AlphaFoldDB" id="A0A1S1PYV0"/>
<sequence length="87" mass="9370">MAIDIPSMLVHLRGEVVETVPGEHPYERAVMAAAGWLMASPRRRSAALRLARLEVILLDVDDAAHAAVDDDQPAGQAEQETVAPRSS</sequence>
<gene>
    <name evidence="2" type="ORF">CC117_30945</name>
</gene>
<evidence type="ECO:0000256" key="1">
    <source>
        <dbReference type="SAM" id="MobiDB-lite"/>
    </source>
</evidence>
<reference evidence="3" key="1">
    <citation type="submission" date="2016-07" db="EMBL/GenBank/DDBJ databases">
        <title>Sequence Frankia sp. strain CcI1.17.</title>
        <authorList>
            <person name="Ghodhbane-Gtari F."/>
            <person name="Swanson E."/>
            <person name="Gueddou A."/>
            <person name="Morris K."/>
            <person name="Hezbri K."/>
            <person name="Ktari A."/>
            <person name="Nouioui I."/>
            <person name="Abebe-Akele F."/>
            <person name="Simpson S."/>
            <person name="Thomas K."/>
            <person name="Gtari M."/>
            <person name="Tisa L.S."/>
            <person name="Hurst S."/>
        </authorList>
    </citation>
    <scope>NUCLEOTIDE SEQUENCE [LARGE SCALE GENOMIC DNA]</scope>
    <source>
        <strain evidence="3">Cc1.17</strain>
    </source>
</reference>
<protein>
    <submittedName>
        <fullName evidence="2">Uncharacterized protein</fullName>
    </submittedName>
</protein>
<name>A0A1S1PYV0_9ACTN</name>
<dbReference type="RefSeq" id="WP_071092206.1">
    <property type="nucleotide sequence ID" value="NZ_MBLM01000184.1"/>
</dbReference>
<evidence type="ECO:0000313" key="3">
    <source>
        <dbReference type="Proteomes" id="UP000179627"/>
    </source>
</evidence>
<feature type="region of interest" description="Disordered" evidence="1">
    <location>
        <begin position="67"/>
        <end position="87"/>
    </location>
</feature>
<accession>A0A1S1PYV0</accession>
<dbReference type="EMBL" id="MBLM01000184">
    <property type="protein sequence ID" value="OHV27843.1"/>
    <property type="molecule type" value="Genomic_DNA"/>
</dbReference>
<dbReference type="Proteomes" id="UP000179627">
    <property type="component" value="Unassembled WGS sequence"/>
</dbReference>